<keyword evidence="2" id="KW-0808">Transferase</keyword>
<name>A0A841KC30_9HYPH</name>
<evidence type="ECO:0000259" key="1">
    <source>
        <dbReference type="PROSITE" id="PS51186"/>
    </source>
</evidence>
<dbReference type="Pfam" id="PF13302">
    <property type="entry name" value="Acetyltransf_3"/>
    <property type="match status" value="1"/>
</dbReference>
<dbReference type="EMBL" id="JACHEH010000013">
    <property type="protein sequence ID" value="MBB6169845.1"/>
    <property type="molecule type" value="Genomic_DNA"/>
</dbReference>
<dbReference type="Gene3D" id="3.40.630.30">
    <property type="match status" value="1"/>
</dbReference>
<keyword evidence="3" id="KW-1185">Reference proteome</keyword>
<dbReference type="GO" id="GO:0016747">
    <property type="term" value="F:acyltransferase activity, transferring groups other than amino-acyl groups"/>
    <property type="evidence" value="ECO:0007669"/>
    <property type="project" value="InterPro"/>
</dbReference>
<proteinExistence type="predicted"/>
<evidence type="ECO:0000313" key="3">
    <source>
        <dbReference type="Proteomes" id="UP000588017"/>
    </source>
</evidence>
<dbReference type="InterPro" id="IPR000182">
    <property type="entry name" value="GNAT_dom"/>
</dbReference>
<feature type="domain" description="N-acetyltransferase" evidence="1">
    <location>
        <begin position="52"/>
        <end position="211"/>
    </location>
</feature>
<organism evidence="2 3">
    <name type="scientific">Chelatococcus composti</name>
    <dbReference type="NCBI Taxonomy" id="1743235"/>
    <lineage>
        <taxon>Bacteria</taxon>
        <taxon>Pseudomonadati</taxon>
        <taxon>Pseudomonadota</taxon>
        <taxon>Alphaproteobacteria</taxon>
        <taxon>Hyphomicrobiales</taxon>
        <taxon>Chelatococcaceae</taxon>
        <taxon>Chelatococcus</taxon>
    </lineage>
</organism>
<dbReference type="InterPro" id="IPR016181">
    <property type="entry name" value="Acyl_CoA_acyltransferase"/>
</dbReference>
<sequence>MGCHLPFVVSGPAAGGGTTRKDRSETMFTREIIDDAFVIETARLELRWPRLADVRAIECLAGEKAVAEMTAQIPHPYPPGAAEGFVYEARHGNAEGKALTLVITPRGKLHEVMGAVSLRPSAAGEPEIGYWLGTPFWGCGFATEAVRAVVDTAFTHSDAPAVVASVRVVNPASRRVLEKCGFHVAGAGLLPFPARGGVFPVDHLRLERRIWESLKGWTNPHFVGLAVRERTAEAGCLVPGVEPCTILPGGEP</sequence>
<comment type="caution">
    <text evidence="2">The sequence shown here is derived from an EMBL/GenBank/DDBJ whole genome shotgun (WGS) entry which is preliminary data.</text>
</comment>
<dbReference type="SUPFAM" id="SSF55729">
    <property type="entry name" value="Acyl-CoA N-acyltransferases (Nat)"/>
    <property type="match status" value="1"/>
</dbReference>
<dbReference type="InterPro" id="IPR051531">
    <property type="entry name" value="N-acetyltransferase"/>
</dbReference>
<dbReference type="AlphaFoldDB" id="A0A841KC30"/>
<accession>A0A841KC30</accession>
<dbReference type="PROSITE" id="PS51186">
    <property type="entry name" value="GNAT"/>
    <property type="match status" value="1"/>
</dbReference>
<dbReference type="PANTHER" id="PTHR43792">
    <property type="entry name" value="GNAT FAMILY, PUTATIVE (AFU_ORTHOLOGUE AFUA_3G00765)-RELATED-RELATED"/>
    <property type="match status" value="1"/>
</dbReference>
<gene>
    <name evidence="2" type="ORF">HNQ73_003498</name>
</gene>
<dbReference type="Proteomes" id="UP000588017">
    <property type="component" value="Unassembled WGS sequence"/>
</dbReference>
<reference evidence="2 3" key="1">
    <citation type="submission" date="2020-08" db="EMBL/GenBank/DDBJ databases">
        <title>Genomic Encyclopedia of Type Strains, Phase IV (KMG-IV): sequencing the most valuable type-strain genomes for metagenomic binning, comparative biology and taxonomic classification.</title>
        <authorList>
            <person name="Goeker M."/>
        </authorList>
    </citation>
    <scope>NUCLEOTIDE SEQUENCE [LARGE SCALE GENOMIC DNA]</scope>
    <source>
        <strain evidence="2 3">DSM 101465</strain>
    </source>
</reference>
<evidence type="ECO:0000313" key="2">
    <source>
        <dbReference type="EMBL" id="MBB6169845.1"/>
    </source>
</evidence>
<protein>
    <submittedName>
        <fullName evidence="2">RimJ/RimL family protein N-acetyltransferase</fullName>
    </submittedName>
</protein>
<dbReference type="RefSeq" id="WP_244650288.1">
    <property type="nucleotide sequence ID" value="NZ_BMHX01000012.1"/>
</dbReference>